<dbReference type="PANTHER" id="PTHR36920:SF1">
    <property type="entry name" value="OUTER MEMBRANE PROTEIN W"/>
    <property type="match status" value="1"/>
</dbReference>
<proteinExistence type="predicted"/>
<dbReference type="OrthoDB" id="9807574at2"/>
<keyword evidence="3" id="KW-1185">Reference proteome</keyword>
<evidence type="ECO:0000313" key="2">
    <source>
        <dbReference type="EMBL" id="PLW83129.1"/>
    </source>
</evidence>
<dbReference type="RefSeq" id="WP_101520730.1">
    <property type="nucleotide sequence ID" value="NZ_PKLZ01000003.1"/>
</dbReference>
<organism evidence="2 3">
    <name type="scientific">Kineobactrum sediminis</name>
    <dbReference type="NCBI Taxonomy" id="1905677"/>
    <lineage>
        <taxon>Bacteria</taxon>
        <taxon>Pseudomonadati</taxon>
        <taxon>Pseudomonadota</taxon>
        <taxon>Gammaproteobacteria</taxon>
        <taxon>Cellvibrionales</taxon>
        <taxon>Halieaceae</taxon>
        <taxon>Kineobactrum</taxon>
    </lineage>
</organism>
<dbReference type="PANTHER" id="PTHR36920">
    <property type="match status" value="1"/>
</dbReference>
<dbReference type="Gene3D" id="2.40.160.20">
    <property type="match status" value="1"/>
</dbReference>
<accession>A0A2N5Y421</accession>
<reference evidence="3" key="1">
    <citation type="submission" date="2017-11" db="EMBL/GenBank/DDBJ databases">
        <title>The draft genome sequence of Chromatocurvus sp. F02.</title>
        <authorList>
            <person name="Du Z.-J."/>
            <person name="Chang Y.-Q."/>
        </authorList>
    </citation>
    <scope>NUCLEOTIDE SEQUENCE [LARGE SCALE GENOMIC DNA]</scope>
    <source>
        <strain evidence="3">F02</strain>
    </source>
</reference>
<sequence>MKRVMSLAMATMLAGIGINAQAYEAGDWILRFGATTVTPNEDSDRIGLPTSPQTVLRGVSIDDDTQFGIIPVYMFSDNVGIELLAASPFEHDVTVKGAGIKAGSVTHLPPTLSMQWYPRGGLSGWQPYLGFGVNYTVIYDEEVDPELAGALGSLLGATEAELSLDNSFGLAAQAGMDFPITEKWAVNLAVWYLDIDSTAKIRTDVGDVKFDVSIDPWVYNVGIAYKF</sequence>
<dbReference type="AlphaFoldDB" id="A0A2N5Y421"/>
<dbReference type="EMBL" id="PKLZ01000003">
    <property type="protein sequence ID" value="PLW83129.1"/>
    <property type="molecule type" value="Genomic_DNA"/>
</dbReference>
<evidence type="ECO:0000313" key="3">
    <source>
        <dbReference type="Proteomes" id="UP000234845"/>
    </source>
</evidence>
<keyword evidence="1" id="KW-0732">Signal</keyword>
<dbReference type="Proteomes" id="UP000234845">
    <property type="component" value="Unassembled WGS sequence"/>
</dbReference>
<evidence type="ECO:0008006" key="4">
    <source>
        <dbReference type="Google" id="ProtNLM"/>
    </source>
</evidence>
<evidence type="ECO:0000256" key="1">
    <source>
        <dbReference type="SAM" id="SignalP"/>
    </source>
</evidence>
<dbReference type="Pfam" id="PF03922">
    <property type="entry name" value="OmpW"/>
    <property type="match status" value="1"/>
</dbReference>
<protein>
    <recommendedName>
        <fullName evidence="4">OmpW family protein</fullName>
    </recommendedName>
</protein>
<feature type="signal peptide" evidence="1">
    <location>
        <begin position="1"/>
        <end position="22"/>
    </location>
</feature>
<dbReference type="GO" id="GO:0019867">
    <property type="term" value="C:outer membrane"/>
    <property type="evidence" value="ECO:0007669"/>
    <property type="project" value="InterPro"/>
</dbReference>
<dbReference type="GO" id="GO:0055085">
    <property type="term" value="P:transmembrane transport"/>
    <property type="evidence" value="ECO:0007669"/>
    <property type="project" value="TreeGrafter"/>
</dbReference>
<dbReference type="SUPFAM" id="SSF56925">
    <property type="entry name" value="OMPA-like"/>
    <property type="match status" value="1"/>
</dbReference>
<gene>
    <name evidence="2" type="ORF">CWI75_06845</name>
</gene>
<dbReference type="InterPro" id="IPR011250">
    <property type="entry name" value="OMP/PagP_B-barrel"/>
</dbReference>
<comment type="caution">
    <text evidence="2">The sequence shown here is derived from an EMBL/GenBank/DDBJ whole genome shotgun (WGS) entry which is preliminary data.</text>
</comment>
<dbReference type="InterPro" id="IPR005618">
    <property type="entry name" value="OMPW"/>
</dbReference>
<feature type="chain" id="PRO_5014659313" description="OmpW family protein" evidence="1">
    <location>
        <begin position="23"/>
        <end position="227"/>
    </location>
</feature>
<name>A0A2N5Y421_9GAMM</name>